<evidence type="ECO:0000313" key="3">
    <source>
        <dbReference type="Proteomes" id="UP000673691"/>
    </source>
</evidence>
<accession>A0A8H8A271</accession>
<feature type="region of interest" description="Disordered" evidence="1">
    <location>
        <begin position="66"/>
        <end position="116"/>
    </location>
</feature>
<dbReference type="Pfam" id="PF00300">
    <property type="entry name" value="His_Phos_1"/>
    <property type="match status" value="2"/>
</dbReference>
<feature type="non-terminal residue" evidence="2">
    <location>
        <position position="1"/>
    </location>
</feature>
<organism evidence="2 3">
    <name type="scientific">Olpidium bornovanus</name>
    <dbReference type="NCBI Taxonomy" id="278681"/>
    <lineage>
        <taxon>Eukaryota</taxon>
        <taxon>Fungi</taxon>
        <taxon>Fungi incertae sedis</taxon>
        <taxon>Olpidiomycota</taxon>
        <taxon>Olpidiomycotina</taxon>
        <taxon>Olpidiomycetes</taxon>
        <taxon>Olpidiales</taxon>
        <taxon>Olpidiaceae</taxon>
        <taxon>Olpidium</taxon>
    </lineage>
</organism>
<keyword evidence="3" id="KW-1185">Reference proteome</keyword>
<dbReference type="InterPro" id="IPR050275">
    <property type="entry name" value="PGM_Phosphatase"/>
</dbReference>
<evidence type="ECO:0000313" key="2">
    <source>
        <dbReference type="EMBL" id="KAG5463605.1"/>
    </source>
</evidence>
<dbReference type="PANTHER" id="PTHR48100:SF54">
    <property type="entry name" value="PHOSPHATASE SPAC5H10.03-RELATED"/>
    <property type="match status" value="1"/>
</dbReference>
<dbReference type="Gene3D" id="3.40.50.1240">
    <property type="entry name" value="Phosphoglycerate mutase-like"/>
    <property type="match status" value="1"/>
</dbReference>
<dbReference type="Proteomes" id="UP000673691">
    <property type="component" value="Unassembled WGS sequence"/>
</dbReference>
<reference evidence="2 3" key="1">
    <citation type="journal article" name="Sci. Rep.">
        <title>Genome-scale phylogenetic analyses confirm Olpidium as the closest living zoosporic fungus to the non-flagellated, terrestrial fungi.</title>
        <authorList>
            <person name="Chang Y."/>
            <person name="Rochon D."/>
            <person name="Sekimoto S."/>
            <person name="Wang Y."/>
            <person name="Chovatia M."/>
            <person name="Sandor L."/>
            <person name="Salamov A."/>
            <person name="Grigoriev I.V."/>
            <person name="Stajich J.E."/>
            <person name="Spatafora J.W."/>
        </authorList>
    </citation>
    <scope>NUCLEOTIDE SEQUENCE [LARGE SCALE GENOMIC DNA]</scope>
    <source>
        <strain evidence="2">S191</strain>
    </source>
</reference>
<dbReference type="InterPro" id="IPR029033">
    <property type="entry name" value="His_PPase_superfam"/>
</dbReference>
<name>A0A8H8A271_9FUNG</name>
<dbReference type="SUPFAM" id="SSF53254">
    <property type="entry name" value="Phosphoglycerate mutase-like"/>
    <property type="match status" value="1"/>
</dbReference>
<dbReference type="GO" id="GO:0016791">
    <property type="term" value="F:phosphatase activity"/>
    <property type="evidence" value="ECO:0007669"/>
    <property type="project" value="TreeGrafter"/>
</dbReference>
<dbReference type="AlphaFoldDB" id="A0A8H8A271"/>
<dbReference type="OrthoDB" id="496981at2759"/>
<dbReference type="CDD" id="cd07067">
    <property type="entry name" value="HP_PGM_like"/>
    <property type="match status" value="1"/>
</dbReference>
<dbReference type="SMART" id="SM00855">
    <property type="entry name" value="PGAM"/>
    <property type="match status" value="1"/>
</dbReference>
<evidence type="ECO:0000256" key="1">
    <source>
        <dbReference type="SAM" id="MobiDB-lite"/>
    </source>
</evidence>
<dbReference type="PANTHER" id="PTHR48100">
    <property type="entry name" value="BROAD-SPECIFICITY PHOSPHATASE YOR283W-RELATED"/>
    <property type="match status" value="1"/>
</dbReference>
<dbReference type="InterPro" id="IPR013078">
    <property type="entry name" value="His_Pase_superF_clade-1"/>
</dbReference>
<proteinExistence type="predicted"/>
<dbReference type="EMBL" id="JAEFCI010000356">
    <property type="protein sequence ID" value="KAG5463605.1"/>
    <property type="molecule type" value="Genomic_DNA"/>
</dbReference>
<protein>
    <submittedName>
        <fullName evidence="2">Histidine phosphatase superfamily</fullName>
    </submittedName>
</protein>
<sequence length="292" mass="32183">FPIGRRVPPEDVFAVGAALVRGLTAGGRGRALEPPAGAGQAEAKTVYLTRHAEAEHNVRRRYYLRDPRLTDRGRQQAAVELPRSLRGLAPPGSAGGKGEGEREEEEEGGEGGPALDLIVTSPLKRTLQTSLLGYRRYVDAGVPVVVLPELQELGALPADTGSPLADLEAEFPRLSFERLEEIERASGGRPWYEKRGDYAPTLYAVARRTRRLVSWLLARPEENIAVVTHSGLLHWILRQLREFRNAEVRRYALTLDRKWKLEGLKPSAGDERGCVDDAAGAREVGEICKRSV</sequence>
<dbReference type="GO" id="GO:0005737">
    <property type="term" value="C:cytoplasm"/>
    <property type="evidence" value="ECO:0007669"/>
    <property type="project" value="TreeGrafter"/>
</dbReference>
<gene>
    <name evidence="2" type="ORF">BJ554DRAFT_6128</name>
</gene>
<comment type="caution">
    <text evidence="2">The sequence shown here is derived from an EMBL/GenBank/DDBJ whole genome shotgun (WGS) entry which is preliminary data.</text>
</comment>